<dbReference type="RefSeq" id="WP_122192118.1">
    <property type="nucleotide sequence ID" value="NZ_RFFH01000033.1"/>
</dbReference>
<keyword evidence="3 8" id="KW-0540">Nuclease</keyword>
<evidence type="ECO:0000313" key="11">
    <source>
        <dbReference type="Proteomes" id="UP000279275"/>
    </source>
</evidence>
<evidence type="ECO:0000313" key="10">
    <source>
        <dbReference type="EMBL" id="RMI27712.1"/>
    </source>
</evidence>
<comment type="similarity">
    <text evidence="7 8">Belongs to the PINc/VapC protein family.</text>
</comment>
<protein>
    <recommendedName>
        <fullName evidence="8">Ribonuclease VapC</fullName>
        <shortName evidence="8">RNase VapC</shortName>
        <ecNumber evidence="8">3.1.-.-</ecNumber>
    </recommendedName>
    <alternativeName>
        <fullName evidence="8">Toxin VapC</fullName>
    </alternativeName>
</protein>
<feature type="domain" description="PIN" evidence="9">
    <location>
        <begin position="4"/>
        <end position="122"/>
    </location>
</feature>
<sequence>MITYLADTSAVVRLLGNRSIQRAWQETLTTGLIAICDAVELEMLFSATSLADRLTKKSLFDNLFGWVPTPDNVWIRAHEIQQQLTDRGHHRSAGLADLVVAATAEANNLTVLHYDHDYDTVAAVTGQPTQWLAPPGSIS</sequence>
<dbReference type="SUPFAM" id="SSF88723">
    <property type="entry name" value="PIN domain-like"/>
    <property type="match status" value="1"/>
</dbReference>
<keyword evidence="4 8" id="KW-0479">Metal-binding</keyword>
<dbReference type="InterPro" id="IPR002716">
    <property type="entry name" value="PIN_dom"/>
</dbReference>
<dbReference type="GO" id="GO:0090729">
    <property type="term" value="F:toxin activity"/>
    <property type="evidence" value="ECO:0007669"/>
    <property type="project" value="UniProtKB-KW"/>
</dbReference>
<dbReference type="HAMAP" id="MF_00265">
    <property type="entry name" value="VapC_Nob1"/>
    <property type="match status" value="1"/>
</dbReference>
<dbReference type="GO" id="GO:0016787">
    <property type="term" value="F:hydrolase activity"/>
    <property type="evidence" value="ECO:0007669"/>
    <property type="project" value="UniProtKB-KW"/>
</dbReference>
<dbReference type="CDD" id="cd18755">
    <property type="entry name" value="PIN_MtVapC3_VapC21-like"/>
    <property type="match status" value="1"/>
</dbReference>
<evidence type="ECO:0000256" key="6">
    <source>
        <dbReference type="ARBA" id="ARBA00022842"/>
    </source>
</evidence>
<keyword evidence="2 8" id="KW-1277">Toxin-antitoxin system</keyword>
<dbReference type="EMBL" id="RFFH01000033">
    <property type="protein sequence ID" value="RMI27712.1"/>
    <property type="molecule type" value="Genomic_DNA"/>
</dbReference>
<dbReference type="GO" id="GO:0000287">
    <property type="term" value="F:magnesium ion binding"/>
    <property type="evidence" value="ECO:0007669"/>
    <property type="project" value="UniProtKB-UniRule"/>
</dbReference>
<evidence type="ECO:0000256" key="2">
    <source>
        <dbReference type="ARBA" id="ARBA00022649"/>
    </source>
</evidence>
<accession>A0A3M2KPX6</accession>
<dbReference type="InterPro" id="IPR029060">
    <property type="entry name" value="PIN-like_dom_sf"/>
</dbReference>
<comment type="cofactor">
    <cofactor evidence="1 8">
        <name>Mg(2+)</name>
        <dbReference type="ChEBI" id="CHEBI:18420"/>
    </cofactor>
</comment>
<evidence type="ECO:0000256" key="3">
    <source>
        <dbReference type="ARBA" id="ARBA00022722"/>
    </source>
</evidence>
<dbReference type="Gene3D" id="3.40.50.1010">
    <property type="entry name" value="5'-nuclease"/>
    <property type="match status" value="1"/>
</dbReference>
<evidence type="ECO:0000256" key="8">
    <source>
        <dbReference type="HAMAP-Rule" id="MF_00265"/>
    </source>
</evidence>
<gene>
    <name evidence="8" type="primary">vapC</name>
    <name evidence="10" type="ORF">EBN03_33110</name>
</gene>
<evidence type="ECO:0000259" key="9">
    <source>
        <dbReference type="Pfam" id="PF01850"/>
    </source>
</evidence>
<dbReference type="InterPro" id="IPR022907">
    <property type="entry name" value="VapC_family"/>
</dbReference>
<comment type="caution">
    <text evidence="10">The sequence shown here is derived from an EMBL/GenBank/DDBJ whole genome shotgun (WGS) entry which is preliminary data.</text>
</comment>
<feature type="binding site" evidence="8">
    <location>
        <position position="7"/>
    </location>
    <ligand>
        <name>Mg(2+)</name>
        <dbReference type="ChEBI" id="CHEBI:18420"/>
    </ligand>
</feature>
<proteinExistence type="inferred from homology"/>
<evidence type="ECO:0000256" key="7">
    <source>
        <dbReference type="ARBA" id="ARBA00038093"/>
    </source>
</evidence>
<keyword evidence="5 8" id="KW-0378">Hydrolase</keyword>
<dbReference type="AlphaFoldDB" id="A0A3M2KPX6"/>
<dbReference type="OrthoDB" id="5185254at2"/>
<dbReference type="GO" id="GO:0004540">
    <property type="term" value="F:RNA nuclease activity"/>
    <property type="evidence" value="ECO:0007669"/>
    <property type="project" value="InterPro"/>
</dbReference>
<dbReference type="PANTHER" id="PTHR33653:SF1">
    <property type="entry name" value="RIBONUCLEASE VAPC2"/>
    <property type="match status" value="1"/>
</dbReference>
<reference evidence="10 11" key="1">
    <citation type="submission" date="2018-10" db="EMBL/GenBank/DDBJ databases">
        <title>Isolation from cow dung.</title>
        <authorList>
            <person name="Ling L."/>
        </authorList>
    </citation>
    <scope>NUCLEOTIDE SEQUENCE [LARGE SCALE GENOMIC DNA]</scope>
    <source>
        <strain evidence="10 11">NEAU-LL90</strain>
    </source>
</reference>
<dbReference type="Pfam" id="PF01850">
    <property type="entry name" value="PIN"/>
    <property type="match status" value="1"/>
</dbReference>
<evidence type="ECO:0000256" key="4">
    <source>
        <dbReference type="ARBA" id="ARBA00022723"/>
    </source>
</evidence>
<dbReference type="Proteomes" id="UP000279275">
    <property type="component" value="Unassembled WGS sequence"/>
</dbReference>
<feature type="binding site" evidence="8">
    <location>
        <position position="97"/>
    </location>
    <ligand>
        <name>Mg(2+)</name>
        <dbReference type="ChEBI" id="CHEBI:18420"/>
    </ligand>
</feature>
<dbReference type="EC" id="3.1.-.-" evidence="8"/>
<dbReference type="InterPro" id="IPR050556">
    <property type="entry name" value="Type_II_TA_system_RNase"/>
</dbReference>
<name>A0A3M2KPX6_9NOCA</name>
<evidence type="ECO:0000256" key="1">
    <source>
        <dbReference type="ARBA" id="ARBA00001946"/>
    </source>
</evidence>
<keyword evidence="6 8" id="KW-0460">Magnesium</keyword>
<keyword evidence="8" id="KW-0800">Toxin</keyword>
<comment type="function">
    <text evidence="8">Toxic component of a toxin-antitoxin (TA) system. An RNase.</text>
</comment>
<evidence type="ECO:0000256" key="5">
    <source>
        <dbReference type="ARBA" id="ARBA00022801"/>
    </source>
</evidence>
<dbReference type="PANTHER" id="PTHR33653">
    <property type="entry name" value="RIBONUCLEASE VAPC2"/>
    <property type="match status" value="1"/>
</dbReference>
<organism evidence="10 11">
    <name type="scientific">Nocardia stercoris</name>
    <dbReference type="NCBI Taxonomy" id="2483361"/>
    <lineage>
        <taxon>Bacteria</taxon>
        <taxon>Bacillati</taxon>
        <taxon>Actinomycetota</taxon>
        <taxon>Actinomycetes</taxon>
        <taxon>Mycobacteriales</taxon>
        <taxon>Nocardiaceae</taxon>
        <taxon>Nocardia</taxon>
    </lineage>
</organism>
<keyword evidence="11" id="KW-1185">Reference proteome</keyword>